<keyword evidence="2 5" id="KW-0812">Transmembrane</keyword>
<feature type="transmembrane region" description="Helical" evidence="5">
    <location>
        <begin position="195"/>
        <end position="219"/>
    </location>
</feature>
<dbReference type="STRING" id="1745343.A0A2J6QEQ6"/>
<sequence>MVLTTQLRSIFQIGSKAEVTNTTAAQSDVSSGDKAVFRDSGTGDAETGTEKILEPGELSFDEDTRGGMGRHLGLMSTTFLIIGRIIGTGIFSTPSSITASVSSVGAALMLWVLGGLLSFAGLCVWLEFGCMFPRSGGEKVYLEAVYKRPKLLATVLFSTQAVLLGFTASGCIIFARRSNIAVTVMHTLTPNAGVGLMNTLVAIKLTILFFITITGLVVLGGGVKSVPDPHASFQNAFAGSVMSGWNDAAYVLNEVKKPVHTLKIAGPLGLGICTLLYMFANIAYFSAATPQEISQSEITVASFFVSWQGIRRYSKESDLRFYSTERLGNVITVTFAQSRVNQELAQEGVLPFGRFWASNLPKGAPGAGLLLHFIPSFIVIIAIPAGDAFNFILDVEGYPASILNLFVVLGLFILRYASPNAHRPFETWIIVPVFFLIAQGFLLTAPFLRPPGGKGDTSLPN</sequence>
<protein>
    <submittedName>
        <fullName evidence="6">Amino acid transporter</fullName>
    </submittedName>
</protein>
<proteinExistence type="predicted"/>
<feature type="transmembrane region" description="Helical" evidence="5">
    <location>
        <begin position="264"/>
        <end position="287"/>
    </location>
</feature>
<feature type="transmembrane region" description="Helical" evidence="5">
    <location>
        <begin position="369"/>
        <end position="392"/>
    </location>
</feature>
<feature type="transmembrane region" description="Helical" evidence="5">
    <location>
        <begin position="398"/>
        <end position="417"/>
    </location>
</feature>
<name>A0A2J6QEQ6_9HELO</name>
<dbReference type="PANTHER" id="PTHR11785:SF382">
    <property type="entry name" value="LOW-AFFINITY METHIONINE PERMEASE"/>
    <property type="match status" value="1"/>
</dbReference>
<comment type="subcellular location">
    <subcellularLocation>
        <location evidence="1">Membrane</location>
        <topology evidence="1">Multi-pass membrane protein</topology>
    </subcellularLocation>
</comment>
<accession>A0A2J6QEQ6</accession>
<keyword evidence="3 5" id="KW-1133">Transmembrane helix</keyword>
<dbReference type="GO" id="GO:0015179">
    <property type="term" value="F:L-amino acid transmembrane transporter activity"/>
    <property type="evidence" value="ECO:0007669"/>
    <property type="project" value="TreeGrafter"/>
</dbReference>
<reference evidence="6 7" key="1">
    <citation type="submission" date="2016-05" db="EMBL/GenBank/DDBJ databases">
        <title>A degradative enzymes factory behind the ericoid mycorrhizal symbiosis.</title>
        <authorList>
            <consortium name="DOE Joint Genome Institute"/>
            <person name="Martino E."/>
            <person name="Morin E."/>
            <person name="Grelet G."/>
            <person name="Kuo A."/>
            <person name="Kohler A."/>
            <person name="Daghino S."/>
            <person name="Barry K."/>
            <person name="Choi C."/>
            <person name="Cichocki N."/>
            <person name="Clum A."/>
            <person name="Copeland A."/>
            <person name="Hainaut M."/>
            <person name="Haridas S."/>
            <person name="Labutti K."/>
            <person name="Lindquist E."/>
            <person name="Lipzen A."/>
            <person name="Khouja H.-R."/>
            <person name="Murat C."/>
            <person name="Ohm R."/>
            <person name="Olson A."/>
            <person name="Spatafora J."/>
            <person name="Veneault-Fourrey C."/>
            <person name="Henrissat B."/>
            <person name="Grigoriev I."/>
            <person name="Martin F."/>
            <person name="Perotto S."/>
        </authorList>
    </citation>
    <scope>NUCLEOTIDE SEQUENCE [LARGE SCALE GENOMIC DNA]</scope>
    <source>
        <strain evidence="6 7">UAMH 7357</strain>
    </source>
</reference>
<dbReference type="GO" id="GO:0016020">
    <property type="term" value="C:membrane"/>
    <property type="evidence" value="ECO:0007669"/>
    <property type="project" value="UniProtKB-SubCell"/>
</dbReference>
<feature type="transmembrane region" description="Helical" evidence="5">
    <location>
        <begin position="72"/>
        <end position="92"/>
    </location>
</feature>
<dbReference type="Proteomes" id="UP000235672">
    <property type="component" value="Unassembled WGS sequence"/>
</dbReference>
<evidence type="ECO:0000256" key="2">
    <source>
        <dbReference type="ARBA" id="ARBA00022692"/>
    </source>
</evidence>
<dbReference type="AlphaFoldDB" id="A0A2J6QEQ6"/>
<gene>
    <name evidence="6" type="ORF">NA56DRAFT_746104</name>
</gene>
<evidence type="ECO:0000256" key="3">
    <source>
        <dbReference type="ARBA" id="ARBA00022989"/>
    </source>
</evidence>
<feature type="transmembrane region" description="Helical" evidence="5">
    <location>
        <begin position="429"/>
        <end position="448"/>
    </location>
</feature>
<dbReference type="PANTHER" id="PTHR11785">
    <property type="entry name" value="AMINO ACID TRANSPORTER"/>
    <property type="match status" value="1"/>
</dbReference>
<dbReference type="InterPro" id="IPR050598">
    <property type="entry name" value="AminoAcid_Transporter"/>
</dbReference>
<feature type="transmembrane region" description="Helical" evidence="5">
    <location>
        <begin position="104"/>
        <end position="130"/>
    </location>
</feature>
<dbReference type="EMBL" id="KZ613472">
    <property type="protein sequence ID" value="PMD24732.1"/>
    <property type="molecule type" value="Genomic_DNA"/>
</dbReference>
<evidence type="ECO:0000256" key="5">
    <source>
        <dbReference type="SAM" id="Phobius"/>
    </source>
</evidence>
<dbReference type="InterPro" id="IPR002293">
    <property type="entry name" value="AA/rel_permease1"/>
</dbReference>
<evidence type="ECO:0000313" key="7">
    <source>
        <dbReference type="Proteomes" id="UP000235672"/>
    </source>
</evidence>
<organism evidence="6 7">
    <name type="scientific">Hyaloscypha hepaticicola</name>
    <dbReference type="NCBI Taxonomy" id="2082293"/>
    <lineage>
        <taxon>Eukaryota</taxon>
        <taxon>Fungi</taxon>
        <taxon>Dikarya</taxon>
        <taxon>Ascomycota</taxon>
        <taxon>Pezizomycotina</taxon>
        <taxon>Leotiomycetes</taxon>
        <taxon>Helotiales</taxon>
        <taxon>Hyaloscyphaceae</taxon>
        <taxon>Hyaloscypha</taxon>
    </lineage>
</organism>
<dbReference type="PIRSF" id="PIRSF006060">
    <property type="entry name" value="AA_transporter"/>
    <property type="match status" value="1"/>
</dbReference>
<evidence type="ECO:0000256" key="1">
    <source>
        <dbReference type="ARBA" id="ARBA00004141"/>
    </source>
</evidence>
<dbReference type="Gene3D" id="1.20.1740.10">
    <property type="entry name" value="Amino acid/polyamine transporter I"/>
    <property type="match status" value="1"/>
</dbReference>
<dbReference type="Pfam" id="PF13520">
    <property type="entry name" value="AA_permease_2"/>
    <property type="match status" value="2"/>
</dbReference>
<evidence type="ECO:0000256" key="4">
    <source>
        <dbReference type="ARBA" id="ARBA00023136"/>
    </source>
</evidence>
<evidence type="ECO:0000313" key="6">
    <source>
        <dbReference type="EMBL" id="PMD24732.1"/>
    </source>
</evidence>
<keyword evidence="7" id="KW-1185">Reference proteome</keyword>
<dbReference type="OrthoDB" id="5982228at2759"/>
<keyword evidence="4 5" id="KW-0472">Membrane</keyword>